<proteinExistence type="predicted"/>
<sequence>MPKRSANEISLDESQFPPGWGILDEAMLQATCTAEAKVWRMVERMYGISAFELLPADEIWDLSALTKEPKIVHPVTELSLTIPIRMHNLVTLLCCPVFAGQRGLSIFRYAIKLAKWYRQRRGVEIDGSNFLLPPKPMLQVLEDGEEEPDHLDFLENLEEASYIGNKEKRGVSGEVIYRDFS</sequence>
<comment type="caution">
    <text evidence="1">The sequence shown here is derived from an EMBL/GenBank/DDBJ whole genome shotgun (WGS) entry which is preliminary data.</text>
</comment>
<accession>A0A4Z1H8L7</accession>
<dbReference type="AlphaFoldDB" id="A0A4Z1H8L7"/>
<organism evidence="1 2">
    <name type="scientific">Botryotinia narcissicola</name>
    <dbReference type="NCBI Taxonomy" id="278944"/>
    <lineage>
        <taxon>Eukaryota</taxon>
        <taxon>Fungi</taxon>
        <taxon>Dikarya</taxon>
        <taxon>Ascomycota</taxon>
        <taxon>Pezizomycotina</taxon>
        <taxon>Leotiomycetes</taxon>
        <taxon>Helotiales</taxon>
        <taxon>Sclerotiniaceae</taxon>
        <taxon>Botryotinia</taxon>
    </lineage>
</organism>
<evidence type="ECO:0000313" key="2">
    <source>
        <dbReference type="Proteomes" id="UP000297452"/>
    </source>
</evidence>
<gene>
    <name evidence="1" type="ORF">BOTNAR_1258g00020</name>
</gene>
<reference evidence="1 2" key="1">
    <citation type="submission" date="2017-12" db="EMBL/GenBank/DDBJ databases">
        <title>Comparative genomics of Botrytis spp.</title>
        <authorList>
            <person name="Valero-Jimenez C.A."/>
            <person name="Tapia P."/>
            <person name="Veloso J."/>
            <person name="Silva-Moreno E."/>
            <person name="Staats M."/>
            <person name="Valdes J.H."/>
            <person name="Van Kan J.A.L."/>
        </authorList>
    </citation>
    <scope>NUCLEOTIDE SEQUENCE [LARGE SCALE GENOMIC DNA]</scope>
    <source>
        <strain evidence="1 2">MUCL2120</strain>
    </source>
</reference>
<dbReference type="Proteomes" id="UP000297452">
    <property type="component" value="Unassembled WGS sequence"/>
</dbReference>
<evidence type="ECO:0000313" key="1">
    <source>
        <dbReference type="EMBL" id="TGO43782.1"/>
    </source>
</evidence>
<protein>
    <submittedName>
        <fullName evidence="1">Uncharacterized protein</fullName>
    </submittedName>
</protein>
<dbReference type="OrthoDB" id="3556164at2759"/>
<name>A0A4Z1H8L7_9HELO</name>
<keyword evidence="2" id="KW-1185">Reference proteome</keyword>
<dbReference type="EMBL" id="PQXJ01001252">
    <property type="protein sequence ID" value="TGO43782.1"/>
    <property type="molecule type" value="Genomic_DNA"/>
</dbReference>